<reference evidence="1" key="1">
    <citation type="submission" date="2018-05" db="EMBL/GenBank/DDBJ databases">
        <title>Draft genome of Mucuna pruriens seed.</title>
        <authorList>
            <person name="Nnadi N.E."/>
            <person name="Vos R."/>
            <person name="Hasami M.H."/>
            <person name="Devisetty U.K."/>
            <person name="Aguiy J.C."/>
        </authorList>
    </citation>
    <scope>NUCLEOTIDE SEQUENCE [LARGE SCALE GENOMIC DNA]</scope>
    <source>
        <strain evidence="1">JCA_2017</strain>
    </source>
</reference>
<accession>A0A371HC64</accession>
<protein>
    <submittedName>
        <fullName evidence="1">Uncharacterized protein</fullName>
    </submittedName>
</protein>
<evidence type="ECO:0000313" key="2">
    <source>
        <dbReference type="Proteomes" id="UP000257109"/>
    </source>
</evidence>
<dbReference type="EMBL" id="QJKJ01003027">
    <property type="protein sequence ID" value="RDY00327.1"/>
    <property type="molecule type" value="Genomic_DNA"/>
</dbReference>
<feature type="non-terminal residue" evidence="1">
    <location>
        <position position="1"/>
    </location>
</feature>
<dbReference type="Proteomes" id="UP000257109">
    <property type="component" value="Unassembled WGS sequence"/>
</dbReference>
<dbReference type="AlphaFoldDB" id="A0A371HC64"/>
<comment type="caution">
    <text evidence="1">The sequence shown here is derived from an EMBL/GenBank/DDBJ whole genome shotgun (WGS) entry which is preliminary data.</text>
</comment>
<gene>
    <name evidence="1" type="ORF">CR513_16504</name>
</gene>
<proteinExistence type="predicted"/>
<sequence>MSDITLRNDKELAQQQSINLHSKFSEIFDFKNSTDCDCTCTKLTKCPNCVEISNAINGPNHIMHLQPTRCYPKGRDMHDLGLGSWRPNLNVTHGIGTMPGLVMIQCKCDLGLLPLRVQCTPEA</sequence>
<organism evidence="1 2">
    <name type="scientific">Mucuna pruriens</name>
    <name type="common">Velvet bean</name>
    <name type="synonym">Dolichos pruriens</name>
    <dbReference type="NCBI Taxonomy" id="157652"/>
    <lineage>
        <taxon>Eukaryota</taxon>
        <taxon>Viridiplantae</taxon>
        <taxon>Streptophyta</taxon>
        <taxon>Embryophyta</taxon>
        <taxon>Tracheophyta</taxon>
        <taxon>Spermatophyta</taxon>
        <taxon>Magnoliopsida</taxon>
        <taxon>eudicotyledons</taxon>
        <taxon>Gunneridae</taxon>
        <taxon>Pentapetalae</taxon>
        <taxon>rosids</taxon>
        <taxon>fabids</taxon>
        <taxon>Fabales</taxon>
        <taxon>Fabaceae</taxon>
        <taxon>Papilionoideae</taxon>
        <taxon>50 kb inversion clade</taxon>
        <taxon>NPAAA clade</taxon>
        <taxon>indigoferoid/millettioid clade</taxon>
        <taxon>Phaseoleae</taxon>
        <taxon>Mucuna</taxon>
    </lineage>
</organism>
<evidence type="ECO:0000313" key="1">
    <source>
        <dbReference type="EMBL" id="RDY00327.1"/>
    </source>
</evidence>
<name>A0A371HC64_MUCPR</name>
<keyword evidence="2" id="KW-1185">Reference proteome</keyword>